<comment type="caution">
    <text evidence="2">The sequence shown here is derived from an EMBL/GenBank/DDBJ whole genome shotgun (WGS) entry which is preliminary data.</text>
</comment>
<accession>A0A8X6MTZ1</accession>
<dbReference type="Proteomes" id="UP000887013">
    <property type="component" value="Unassembled WGS sequence"/>
</dbReference>
<dbReference type="Pfam" id="PF14214">
    <property type="entry name" value="Helitron_like_N"/>
    <property type="match status" value="1"/>
</dbReference>
<evidence type="ECO:0000259" key="1">
    <source>
        <dbReference type="Pfam" id="PF14214"/>
    </source>
</evidence>
<evidence type="ECO:0000313" key="2">
    <source>
        <dbReference type="EMBL" id="GFS77757.1"/>
    </source>
</evidence>
<dbReference type="AlphaFoldDB" id="A0A8X6MTZ1"/>
<dbReference type="InterPro" id="IPR025476">
    <property type="entry name" value="Helitron_helicase-like"/>
</dbReference>
<proteinExistence type="predicted"/>
<evidence type="ECO:0000313" key="3">
    <source>
        <dbReference type="Proteomes" id="UP000887013"/>
    </source>
</evidence>
<protein>
    <recommendedName>
        <fullName evidence="1">Helitron helicase-like domain-containing protein</fullName>
    </recommendedName>
</protein>
<dbReference type="EMBL" id="BMAW01097073">
    <property type="protein sequence ID" value="GFS77757.1"/>
    <property type="molecule type" value="Genomic_DNA"/>
</dbReference>
<gene>
    <name evidence="2" type="ORF">NPIL_424981</name>
</gene>
<reference evidence="2" key="1">
    <citation type="submission" date="2020-08" db="EMBL/GenBank/DDBJ databases">
        <title>Multicomponent nature underlies the extraordinary mechanical properties of spider dragline silk.</title>
        <authorList>
            <person name="Kono N."/>
            <person name="Nakamura H."/>
            <person name="Mori M."/>
            <person name="Yoshida Y."/>
            <person name="Ohtoshi R."/>
            <person name="Malay A.D."/>
            <person name="Moran D.A.P."/>
            <person name="Tomita M."/>
            <person name="Numata K."/>
            <person name="Arakawa K."/>
        </authorList>
    </citation>
    <scope>NUCLEOTIDE SEQUENCE</scope>
</reference>
<feature type="domain" description="Helitron helicase-like" evidence="1">
    <location>
        <begin position="41"/>
        <end position="99"/>
    </location>
</feature>
<name>A0A8X6MTZ1_NEPPI</name>
<organism evidence="2 3">
    <name type="scientific">Nephila pilipes</name>
    <name type="common">Giant wood spider</name>
    <name type="synonym">Nephila maculata</name>
    <dbReference type="NCBI Taxonomy" id="299642"/>
    <lineage>
        <taxon>Eukaryota</taxon>
        <taxon>Metazoa</taxon>
        <taxon>Ecdysozoa</taxon>
        <taxon>Arthropoda</taxon>
        <taxon>Chelicerata</taxon>
        <taxon>Arachnida</taxon>
        <taxon>Araneae</taxon>
        <taxon>Araneomorphae</taxon>
        <taxon>Entelegynae</taxon>
        <taxon>Araneoidea</taxon>
        <taxon>Nephilidae</taxon>
        <taxon>Nephila</taxon>
    </lineage>
</organism>
<sequence>MAKIRAEKAAEWLKDVKEIQQISIKLDSVLRDYNCLAFRYNPGSPLQINENAQHIIEYVLHYGRPDLFTTFICYPVMEDVDQLLLPEQSPGYRHDIAARIV</sequence>
<keyword evidence="3" id="KW-1185">Reference proteome</keyword>